<dbReference type="AlphaFoldDB" id="A0A2T0S7H0"/>
<comment type="caution">
    <text evidence="1">The sequence shown here is derived from an EMBL/GenBank/DDBJ whole genome shotgun (WGS) entry which is preliminary data.</text>
</comment>
<sequence length="51" mass="5036">MESLPVTPLVPPMPHEEADRAAAEVKGMVESLVTGGAERGAPAGPVAGGVV</sequence>
<keyword evidence="2" id="KW-1185">Reference proteome</keyword>
<evidence type="ECO:0000313" key="1">
    <source>
        <dbReference type="EMBL" id="PRY29356.1"/>
    </source>
</evidence>
<evidence type="ECO:0000313" key="2">
    <source>
        <dbReference type="Proteomes" id="UP000239209"/>
    </source>
</evidence>
<proteinExistence type="predicted"/>
<dbReference type="Proteomes" id="UP000239209">
    <property type="component" value="Unassembled WGS sequence"/>
</dbReference>
<organism evidence="1 2">
    <name type="scientific">Pseudosporangium ferrugineum</name>
    <dbReference type="NCBI Taxonomy" id="439699"/>
    <lineage>
        <taxon>Bacteria</taxon>
        <taxon>Bacillati</taxon>
        <taxon>Actinomycetota</taxon>
        <taxon>Actinomycetes</taxon>
        <taxon>Micromonosporales</taxon>
        <taxon>Micromonosporaceae</taxon>
        <taxon>Pseudosporangium</taxon>
    </lineage>
</organism>
<accession>A0A2T0S7H0</accession>
<protein>
    <submittedName>
        <fullName evidence="1">Uncharacterized protein</fullName>
    </submittedName>
</protein>
<reference evidence="1 2" key="1">
    <citation type="submission" date="2018-03" db="EMBL/GenBank/DDBJ databases">
        <title>Genomic Encyclopedia of Archaeal and Bacterial Type Strains, Phase II (KMG-II): from individual species to whole genera.</title>
        <authorList>
            <person name="Goeker M."/>
        </authorList>
    </citation>
    <scope>NUCLEOTIDE SEQUENCE [LARGE SCALE GENOMIC DNA]</scope>
    <source>
        <strain evidence="1 2">DSM 45348</strain>
    </source>
</reference>
<name>A0A2T0S7H0_9ACTN</name>
<dbReference type="EMBL" id="PVZG01000006">
    <property type="protein sequence ID" value="PRY29356.1"/>
    <property type="molecule type" value="Genomic_DNA"/>
</dbReference>
<gene>
    <name evidence="1" type="ORF">CLV70_10673</name>
</gene>